<feature type="domain" description="EGF-like" evidence="2">
    <location>
        <begin position="1128"/>
        <end position="1162"/>
    </location>
</feature>
<dbReference type="EMBL" id="GG662605">
    <property type="protein sequence ID" value="EAS01190.2"/>
    <property type="molecule type" value="Genomic_DNA"/>
</dbReference>
<feature type="domain" description="EGF-like" evidence="2">
    <location>
        <begin position="480"/>
        <end position="510"/>
    </location>
</feature>
<feature type="transmembrane region" description="Helical" evidence="1">
    <location>
        <begin position="1440"/>
        <end position="1465"/>
    </location>
</feature>
<dbReference type="Gene3D" id="2.10.220.10">
    <property type="entry name" value="Hormone Receptor, Insulin-like Growth Factor Receptor 1, Chain A, domain 2"/>
    <property type="match status" value="9"/>
</dbReference>
<gene>
    <name evidence="3" type="ORF">TTHERM_00318530</name>
</gene>
<dbReference type="InterPro" id="IPR000742">
    <property type="entry name" value="EGF"/>
</dbReference>
<dbReference type="InterPro" id="IPR006212">
    <property type="entry name" value="Furin_repeat"/>
</dbReference>
<feature type="domain" description="EGF-like" evidence="2">
    <location>
        <begin position="297"/>
        <end position="326"/>
    </location>
</feature>
<feature type="domain" description="EGF-like" evidence="2">
    <location>
        <begin position="1196"/>
        <end position="1236"/>
    </location>
</feature>
<feature type="domain" description="EGF-like" evidence="2">
    <location>
        <begin position="101"/>
        <end position="133"/>
    </location>
</feature>
<evidence type="ECO:0000313" key="3">
    <source>
        <dbReference type="EMBL" id="EAS01190.2"/>
    </source>
</evidence>
<feature type="domain" description="EGF-like" evidence="2">
    <location>
        <begin position="165"/>
        <end position="198"/>
    </location>
</feature>
<evidence type="ECO:0000313" key="4">
    <source>
        <dbReference type="Proteomes" id="UP000009168"/>
    </source>
</evidence>
<organism evidence="3 4">
    <name type="scientific">Tetrahymena thermophila (strain SB210)</name>
    <dbReference type="NCBI Taxonomy" id="312017"/>
    <lineage>
        <taxon>Eukaryota</taxon>
        <taxon>Sar</taxon>
        <taxon>Alveolata</taxon>
        <taxon>Ciliophora</taxon>
        <taxon>Intramacronucleata</taxon>
        <taxon>Oligohymenophorea</taxon>
        <taxon>Hymenostomatida</taxon>
        <taxon>Tetrahymenina</taxon>
        <taxon>Tetrahymenidae</taxon>
        <taxon>Tetrahymena</taxon>
    </lineage>
</organism>
<feature type="domain" description="EGF-like" evidence="2">
    <location>
        <begin position="70"/>
        <end position="100"/>
    </location>
</feature>
<feature type="domain" description="EGF-like" evidence="2">
    <location>
        <begin position="230"/>
        <end position="262"/>
    </location>
</feature>
<keyword evidence="1" id="KW-1133">Transmembrane helix</keyword>
<dbReference type="InterPro" id="IPR009030">
    <property type="entry name" value="Growth_fac_rcpt_cys_sf"/>
</dbReference>
<feature type="domain" description="EGF-like" evidence="2">
    <location>
        <begin position="199"/>
        <end position="229"/>
    </location>
</feature>
<accession>I7LW92</accession>
<dbReference type="PANTHER" id="PTHR15332:SF175">
    <property type="entry name" value="PROPROTEIN CONVERTASE SUBTILISIN_KEXIN TYPE 5-LIKE"/>
    <property type="match status" value="1"/>
</dbReference>
<dbReference type="InParanoid" id="I7LW92"/>
<keyword evidence="1" id="KW-0472">Membrane</keyword>
<sequence length="1694" mass="190479">MSCSHTCKTCSGNSQKCLSCNDGFYMDNTQATPTCLGCQNDCKTCNSSPTSCTSCFDGYFLNAANNLCQPCDQKCLLCSNTSTNCNSCIDGYYVLNNTCQICDKPCKTCQNLSTKCTSCYNNYSLDSTQFKCNLCSNLCKTCDGLTGLCTSCLDGYSLISGQCQLCQFPCSTCASGNVNLCLSCSGNYYLDTILNICSICSNNCVSCVSQSNCSKCQNGYILDANNQCIACSQTCKTCSNQFNQCLSCFDGYYFDNLNKVCSPCIPGCKQCNNLTSCNVGQCFDPYFYDTTSQTCLQCSPQCLSCTGNNNCTTCEDGYVLISGSCVQCDQDCRKCSQSTDNCTDCYQNFKLVQFFRSYCYQKYSCSCSLTKGVCNSYSYNDCVCMQGYYKVSSNACNKCIQHCQDCTDGSTCTNCFPPYVKTNLNTCVLNKCDSTQYFDGSQCQFCPPGCLTCTSNQICTSCIKSYYLQTQANGNIQCLPCKYPCDTCDNETSCISCLPNFILSNSKSCQNLQNCKSTDSNSKCSTCIDKFYLDSTCQPCGILCQTCNNSNSCLTCIPGYYLDSQNQCQPCNFNCLTCLDQNACTSCFDQGISRDVPPQCLCKSGYFQLGSQNKCSQCDPTCQQCSNLSTNCSACDASKFRILIPGGQCICQQGYYEIFQPYRQCLACDPTCLECYGSGPQRCLSCKSGFYLNPLYTSCQCQQGQFLNSNGVCQSCQVGCILCQNQSQCLQCGLNMQISQDKTTCSCLKGYYQNQGVCQQCDVAFCEDCSANKSQCLKCFSGTLQSSIISKCECSSSSSNQFISNLMSCSLCHFSCATCDGFEAHNCITCLSSRKYNSVTSTCECKDGTYEDDASQNCFKCHYSCFKCNGPFESDCIECPQSSTTFRQISANRQPQDISFRCTCAPGYFDVTQQQICQKCSYQCLTCIGFASNCQSCQVTMNRVLSSINTCICSSGYFDDGFNFQCQKCHYTCKKCINGTKSGCIECPDNSFRYSSYKTLTVDNSFECLCNERYYDDGINPVCQKCHYSCKNCIGPKNTDCIQCDQVIVYQRMFIANISSPISSTGICQCVDGYFDDLTNILCQKCPYQCKTCDIQKCLTCDITRDLVGMTCQCKKGYLEVGNQACDSCSPLCSECSQTRYKCTACNTAITFRQLNQQNSCLCQEGYFDASKYDSKTRIPILEIPNCLKCKKNCKSCGPENPNICLSCYSNYNYVLNPEDLCVCMFGFEENNSICEEKFLVNNSYIDESKLDAIKSIIQTLLRIIKVLSWIHLLMNQPFQSLLGFRLNLMLIYLNFCSVKVSKIIQNVTELQEIEDPFSIFNFMNFISPSYEEVNKRNLLNKRIFLQNKPTSFLQNGQGYFFLFILVLFIYLILKLTVLRKSVLISSKIYRKQKWRYQIYQIDHNIIFPLFMTLLQVLMIKIFFFSLVDILTTQSFSYPGSAISLIALIIYGIAYISCIVFLYLINKNEENKLKKFFEYDLNPNSANFFFLQFSIDILICAYYVVQSTDFKQQTIIIILGYFALGFFALIQKPFKHYWENYLEFIYYAGLSTVVILFQQVGQLTLTQLMNDNQQKQFNTSSFYLDYSLIVALIISIACITIKLSKGIIRIMIFIKKIREFNQSDTALWEVEILETEKIITQHRKSLLITDQQQINKNILKEIMNSDLNRKETNSTQHMQTITLTPRTPGKRYHL</sequence>
<dbReference type="KEGG" id="tet:TTHERM_00318530"/>
<feature type="transmembrane region" description="Helical" evidence="1">
    <location>
        <begin position="1360"/>
        <end position="1385"/>
    </location>
</feature>
<feature type="domain" description="EGF-like" evidence="2">
    <location>
        <begin position="2"/>
        <end position="36"/>
    </location>
</feature>
<feature type="domain" description="EGF-like" evidence="2">
    <location>
        <begin position="539"/>
        <end position="569"/>
    </location>
</feature>
<dbReference type="SMART" id="SM00181">
    <property type="entry name" value="EGF"/>
    <property type="match status" value="21"/>
</dbReference>
<feature type="transmembrane region" description="Helical" evidence="1">
    <location>
        <begin position="1581"/>
        <end position="1601"/>
    </location>
</feature>
<feature type="domain" description="EGF-like" evidence="2">
    <location>
        <begin position="1092"/>
        <end position="1127"/>
    </location>
</feature>
<feature type="transmembrane region" description="Helical" evidence="1">
    <location>
        <begin position="1486"/>
        <end position="1504"/>
    </location>
</feature>
<feature type="domain" description="EGF-like" evidence="2">
    <location>
        <begin position="818"/>
        <end position="859"/>
    </location>
</feature>
<dbReference type="OrthoDB" id="304080at2759"/>
<feature type="domain" description="EGF-like" evidence="2">
    <location>
        <begin position="715"/>
        <end position="759"/>
    </location>
</feature>
<name>I7LW92_TETTS</name>
<feature type="domain" description="EGF-like" evidence="2">
    <location>
        <begin position="134"/>
        <end position="164"/>
    </location>
</feature>
<dbReference type="PANTHER" id="PTHR15332">
    <property type="entry name" value="PROPROTEIN CONVERTASE SUBTILISIN_KEXIN TYPE 5-LIKE"/>
    <property type="match status" value="1"/>
</dbReference>
<feature type="domain" description="EGF-like" evidence="2">
    <location>
        <begin position="867"/>
        <end position="918"/>
    </location>
</feature>
<feature type="domain" description="EGF-like" evidence="2">
    <location>
        <begin position="968"/>
        <end position="1024"/>
    </location>
</feature>
<dbReference type="SUPFAM" id="SSF57184">
    <property type="entry name" value="Growth factor receptor domain"/>
    <property type="match status" value="9"/>
</dbReference>
<keyword evidence="1" id="KW-0812">Transmembrane</keyword>
<feature type="domain" description="EGF-like" evidence="2">
    <location>
        <begin position="667"/>
        <end position="700"/>
    </location>
</feature>
<dbReference type="Proteomes" id="UP000009168">
    <property type="component" value="Unassembled WGS sequence"/>
</dbReference>
<feature type="domain" description="EGF-like" evidence="2">
    <location>
        <begin position="395"/>
        <end position="428"/>
    </location>
</feature>
<evidence type="ECO:0000256" key="1">
    <source>
        <dbReference type="SAM" id="Phobius"/>
    </source>
</evidence>
<reference evidence="4" key="1">
    <citation type="journal article" date="2006" name="PLoS Biol.">
        <title>Macronuclear genome sequence of the ciliate Tetrahymena thermophila, a model eukaryote.</title>
        <authorList>
            <person name="Eisen J.A."/>
            <person name="Coyne R.S."/>
            <person name="Wu M."/>
            <person name="Wu D."/>
            <person name="Thiagarajan M."/>
            <person name="Wortman J.R."/>
            <person name="Badger J.H."/>
            <person name="Ren Q."/>
            <person name="Amedeo P."/>
            <person name="Jones K.M."/>
            <person name="Tallon L.J."/>
            <person name="Delcher A.L."/>
            <person name="Salzberg S.L."/>
            <person name="Silva J.C."/>
            <person name="Haas B.J."/>
            <person name="Majoros W.H."/>
            <person name="Farzad M."/>
            <person name="Carlton J.M."/>
            <person name="Smith R.K. Jr."/>
            <person name="Garg J."/>
            <person name="Pearlman R.E."/>
            <person name="Karrer K.M."/>
            <person name="Sun L."/>
            <person name="Manning G."/>
            <person name="Elde N.C."/>
            <person name="Turkewitz A.P."/>
            <person name="Asai D.J."/>
            <person name="Wilkes D.E."/>
            <person name="Wang Y."/>
            <person name="Cai H."/>
            <person name="Collins K."/>
            <person name="Stewart B.A."/>
            <person name="Lee S.R."/>
            <person name="Wilamowska K."/>
            <person name="Weinberg Z."/>
            <person name="Ruzzo W.L."/>
            <person name="Wloga D."/>
            <person name="Gaertig J."/>
            <person name="Frankel J."/>
            <person name="Tsao C.-C."/>
            <person name="Gorovsky M.A."/>
            <person name="Keeling P.J."/>
            <person name="Waller R.F."/>
            <person name="Patron N.J."/>
            <person name="Cherry J.M."/>
            <person name="Stover N.A."/>
            <person name="Krieger C.J."/>
            <person name="del Toro C."/>
            <person name="Ryder H.F."/>
            <person name="Williamson S.C."/>
            <person name="Barbeau R.A."/>
            <person name="Hamilton E.P."/>
            <person name="Orias E."/>
        </authorList>
    </citation>
    <scope>NUCLEOTIDE SEQUENCE [LARGE SCALE GENOMIC DNA]</scope>
    <source>
        <strain evidence="4">SB210</strain>
    </source>
</reference>
<protein>
    <submittedName>
        <fullName evidence="3">LA domain protein</fullName>
    </submittedName>
</protein>
<evidence type="ECO:0000259" key="2">
    <source>
        <dbReference type="SMART" id="SM00181"/>
    </source>
</evidence>
<feature type="transmembrane region" description="Helical" evidence="1">
    <location>
        <begin position="1406"/>
        <end position="1428"/>
    </location>
</feature>
<feature type="domain" description="EGF-like" evidence="2">
    <location>
        <begin position="570"/>
        <end position="616"/>
    </location>
</feature>
<feature type="transmembrane region" description="Helical" evidence="1">
    <location>
        <begin position="1541"/>
        <end position="1561"/>
    </location>
</feature>
<dbReference type="GeneID" id="7838316"/>
<dbReference type="SMART" id="SM00261">
    <property type="entry name" value="FU"/>
    <property type="match status" value="23"/>
</dbReference>
<feature type="domain" description="EGF-like" evidence="2">
    <location>
        <begin position="37"/>
        <end position="69"/>
    </location>
</feature>
<dbReference type="RefSeq" id="XP_001021435.2">
    <property type="nucleotide sequence ID" value="XM_001021435.2"/>
</dbReference>
<proteinExistence type="predicted"/>
<keyword evidence="4" id="KW-1185">Reference proteome</keyword>
<feature type="transmembrane region" description="Helical" evidence="1">
    <location>
        <begin position="1510"/>
        <end position="1529"/>
    </location>
</feature>